<feature type="region of interest" description="Disordered" evidence="1">
    <location>
        <begin position="27"/>
        <end position="72"/>
    </location>
</feature>
<proteinExistence type="predicted"/>
<evidence type="ECO:0000256" key="1">
    <source>
        <dbReference type="SAM" id="MobiDB-lite"/>
    </source>
</evidence>
<protein>
    <submittedName>
        <fullName evidence="2">Uncharacterized protein</fullName>
    </submittedName>
</protein>
<accession>A0A0A9F7G7</accession>
<reference evidence="2" key="1">
    <citation type="submission" date="2014-09" db="EMBL/GenBank/DDBJ databases">
        <authorList>
            <person name="Magalhaes I.L.F."/>
            <person name="Oliveira U."/>
            <person name="Santos F.R."/>
            <person name="Vidigal T.H.D.A."/>
            <person name="Brescovit A.D."/>
            <person name="Santos A.J."/>
        </authorList>
    </citation>
    <scope>NUCLEOTIDE SEQUENCE</scope>
    <source>
        <tissue evidence="2">Shoot tissue taken approximately 20 cm above the soil surface</tissue>
    </source>
</reference>
<reference evidence="2" key="2">
    <citation type="journal article" date="2015" name="Data Brief">
        <title>Shoot transcriptome of the giant reed, Arundo donax.</title>
        <authorList>
            <person name="Barrero R.A."/>
            <person name="Guerrero F.D."/>
            <person name="Moolhuijzen P."/>
            <person name="Goolsby J.A."/>
            <person name="Tidwell J."/>
            <person name="Bellgard S.E."/>
            <person name="Bellgard M.I."/>
        </authorList>
    </citation>
    <scope>NUCLEOTIDE SEQUENCE</scope>
    <source>
        <tissue evidence="2">Shoot tissue taken approximately 20 cm above the soil surface</tissue>
    </source>
</reference>
<feature type="compositionally biased region" description="Low complexity" evidence="1">
    <location>
        <begin position="56"/>
        <end position="72"/>
    </location>
</feature>
<evidence type="ECO:0000313" key="2">
    <source>
        <dbReference type="EMBL" id="JAE06076.1"/>
    </source>
</evidence>
<sequence>MTRRGSSSAMVLWNTASSCRIRCSPSCSTRNLSNSGGSSRPNSVRISRMITSDSVSPRNRLTSSRTTSTGYVASTPWQTRRSSWTRTSMTRAPVASCSYTDSDWHCAKGRVTNGMPILLVAESCVPGHTTWCTRTRSEPSSAIHRFRSAGRWSEPGNVSPDADSHVDSACFSLVTSLRRSTCFEKKAPMASSGLVPFLPELLLLEEAIINIGSGFEL</sequence>
<name>A0A0A9F7G7_ARUDO</name>
<dbReference type="EMBL" id="GBRH01191820">
    <property type="protein sequence ID" value="JAE06076.1"/>
    <property type="molecule type" value="Transcribed_RNA"/>
</dbReference>
<feature type="compositionally biased region" description="Polar residues" evidence="1">
    <location>
        <begin position="31"/>
        <end position="55"/>
    </location>
</feature>
<dbReference type="PROSITE" id="PS51257">
    <property type="entry name" value="PROKAR_LIPOPROTEIN"/>
    <property type="match status" value="1"/>
</dbReference>
<organism evidence="2">
    <name type="scientific">Arundo donax</name>
    <name type="common">Giant reed</name>
    <name type="synonym">Donax arundinaceus</name>
    <dbReference type="NCBI Taxonomy" id="35708"/>
    <lineage>
        <taxon>Eukaryota</taxon>
        <taxon>Viridiplantae</taxon>
        <taxon>Streptophyta</taxon>
        <taxon>Embryophyta</taxon>
        <taxon>Tracheophyta</taxon>
        <taxon>Spermatophyta</taxon>
        <taxon>Magnoliopsida</taxon>
        <taxon>Liliopsida</taxon>
        <taxon>Poales</taxon>
        <taxon>Poaceae</taxon>
        <taxon>PACMAD clade</taxon>
        <taxon>Arundinoideae</taxon>
        <taxon>Arundineae</taxon>
        <taxon>Arundo</taxon>
    </lineage>
</organism>
<dbReference type="EMBL" id="GBRH01195234">
    <property type="protein sequence ID" value="JAE02662.1"/>
    <property type="molecule type" value="Transcribed_RNA"/>
</dbReference>
<dbReference type="AlphaFoldDB" id="A0A0A9F7G7"/>